<feature type="transmembrane region" description="Helical" evidence="1">
    <location>
        <begin position="77"/>
        <end position="100"/>
    </location>
</feature>
<reference evidence="2 3" key="1">
    <citation type="submission" date="2020-08" db="EMBL/GenBank/DDBJ databases">
        <title>Sequencing the genomes of 1000 actinobacteria strains.</title>
        <authorList>
            <person name="Klenk H.-P."/>
        </authorList>
    </citation>
    <scope>NUCLEOTIDE SEQUENCE [LARGE SCALE GENOMIC DNA]</scope>
    <source>
        <strain evidence="2 3">DSM 43149</strain>
    </source>
</reference>
<dbReference type="InterPro" id="IPR045629">
    <property type="entry name" value="DUF6232"/>
</dbReference>
<proteinExistence type="predicted"/>
<feature type="transmembrane region" description="Helical" evidence="1">
    <location>
        <begin position="44"/>
        <end position="71"/>
    </location>
</feature>
<evidence type="ECO:0000256" key="1">
    <source>
        <dbReference type="SAM" id="Phobius"/>
    </source>
</evidence>
<dbReference type="RefSeq" id="WP_184989902.1">
    <property type="nucleotide sequence ID" value="NZ_BOMK01000033.1"/>
</dbReference>
<keyword evidence="3" id="KW-1185">Reference proteome</keyword>
<name>A0A7W7HT61_9ACTN</name>
<evidence type="ECO:0000313" key="2">
    <source>
        <dbReference type="EMBL" id="MBB4760233.1"/>
    </source>
</evidence>
<keyword evidence="1" id="KW-1133">Transmembrane helix</keyword>
<sequence>MTTYYRGPDVLVTSTGVRMGGRDYRLGDLAQVWHRRGRRAWGNVAGRGALVLAIITPVVIGAIGVLIALVIDASTTTTIVLAGGGVLIGLAALPLADVLLEFVDRSYDRGSHRLEIWARVDGADVLLLATTDKRRFGQIYRALQRAVDDDPTPSRAPEAR</sequence>
<keyword evidence="1" id="KW-0472">Membrane</keyword>
<accession>A0A7W7HT61</accession>
<evidence type="ECO:0000313" key="3">
    <source>
        <dbReference type="Proteomes" id="UP000578112"/>
    </source>
</evidence>
<organism evidence="2 3">
    <name type="scientific">Actinoplanes digitatis</name>
    <dbReference type="NCBI Taxonomy" id="1868"/>
    <lineage>
        <taxon>Bacteria</taxon>
        <taxon>Bacillati</taxon>
        <taxon>Actinomycetota</taxon>
        <taxon>Actinomycetes</taxon>
        <taxon>Micromonosporales</taxon>
        <taxon>Micromonosporaceae</taxon>
        <taxon>Actinoplanes</taxon>
    </lineage>
</organism>
<protein>
    <submittedName>
        <fullName evidence="2">Fumarate reductase subunit D</fullName>
    </submittedName>
</protein>
<dbReference type="AlphaFoldDB" id="A0A7W7HT61"/>
<gene>
    <name evidence="2" type="ORF">BJ971_000789</name>
</gene>
<keyword evidence="1" id="KW-0812">Transmembrane</keyword>
<dbReference type="EMBL" id="JACHNH010000001">
    <property type="protein sequence ID" value="MBB4760233.1"/>
    <property type="molecule type" value="Genomic_DNA"/>
</dbReference>
<comment type="caution">
    <text evidence="2">The sequence shown here is derived from an EMBL/GenBank/DDBJ whole genome shotgun (WGS) entry which is preliminary data.</text>
</comment>
<dbReference type="Proteomes" id="UP000578112">
    <property type="component" value="Unassembled WGS sequence"/>
</dbReference>
<dbReference type="Pfam" id="PF19744">
    <property type="entry name" value="DUF6232"/>
    <property type="match status" value="1"/>
</dbReference>